<dbReference type="AlphaFoldDB" id="A0A814MG34"/>
<dbReference type="PROSITE" id="PS51698">
    <property type="entry name" value="U_BOX"/>
    <property type="match status" value="1"/>
</dbReference>
<dbReference type="Pfam" id="PF24814">
    <property type="entry name" value="WD40_Prp19"/>
    <property type="match status" value="1"/>
</dbReference>
<dbReference type="GO" id="GO:0000974">
    <property type="term" value="C:Prp19 complex"/>
    <property type="evidence" value="ECO:0007669"/>
    <property type="project" value="UniProtKB-UniRule"/>
</dbReference>
<dbReference type="InterPro" id="IPR038959">
    <property type="entry name" value="Prp19"/>
</dbReference>
<keyword evidence="9" id="KW-0677">Repeat</keyword>
<dbReference type="EMBL" id="CAJNOE010000238">
    <property type="protein sequence ID" value="CAF1079048.1"/>
    <property type="molecule type" value="Genomic_DNA"/>
</dbReference>
<keyword evidence="7 16" id="KW-0808">Transferase</keyword>
<dbReference type="CDD" id="cd16656">
    <property type="entry name" value="RING-Ubox_PRP19"/>
    <property type="match status" value="1"/>
</dbReference>
<keyword evidence="8 16" id="KW-0747">Spliceosome</keyword>
<dbReference type="GO" id="GO:0000398">
    <property type="term" value="P:mRNA splicing, via spliceosome"/>
    <property type="evidence" value="ECO:0007669"/>
    <property type="project" value="InterPro"/>
</dbReference>
<dbReference type="InterPro" id="IPR003613">
    <property type="entry name" value="Ubox_domain"/>
</dbReference>
<evidence type="ECO:0000256" key="11">
    <source>
        <dbReference type="ARBA" id="ARBA00022786"/>
    </source>
</evidence>
<accession>A0A814MG34</accession>
<dbReference type="GO" id="GO:0006281">
    <property type="term" value="P:DNA repair"/>
    <property type="evidence" value="ECO:0007669"/>
    <property type="project" value="UniProtKB-KW"/>
</dbReference>
<keyword evidence="5 15" id="KW-0853">WD repeat</keyword>
<proteinExistence type="inferred from homology"/>
<dbReference type="Gene3D" id="3.30.40.10">
    <property type="entry name" value="Zinc/RING finger domain, C3HC4 (zinc finger)"/>
    <property type="match status" value="1"/>
</dbReference>
<evidence type="ECO:0000256" key="7">
    <source>
        <dbReference type="ARBA" id="ARBA00022679"/>
    </source>
</evidence>
<feature type="repeat" description="WD" evidence="15">
    <location>
        <begin position="356"/>
        <end position="397"/>
    </location>
</feature>
<dbReference type="Pfam" id="PF08606">
    <property type="entry name" value="Prp19"/>
    <property type="match status" value="1"/>
</dbReference>
<feature type="repeat" description="WD" evidence="15">
    <location>
        <begin position="314"/>
        <end position="355"/>
    </location>
</feature>
<dbReference type="FunFam" id="2.130.10.10:FF:000043">
    <property type="entry name" value="pre-mRNA-processing factor 19"/>
    <property type="match status" value="1"/>
</dbReference>
<dbReference type="Gene3D" id="2.130.10.10">
    <property type="entry name" value="YVTN repeat-like/Quinoprotein amine dehydrogenase"/>
    <property type="match status" value="1"/>
</dbReference>
<evidence type="ECO:0000256" key="4">
    <source>
        <dbReference type="ARBA" id="ARBA00015618"/>
    </source>
</evidence>
<evidence type="ECO:0000259" key="17">
    <source>
        <dbReference type="PROSITE" id="PS51698"/>
    </source>
</evidence>
<evidence type="ECO:0000256" key="13">
    <source>
        <dbReference type="ARBA" id="ARBA00023204"/>
    </source>
</evidence>
<evidence type="ECO:0000256" key="1">
    <source>
        <dbReference type="ARBA" id="ARBA00004123"/>
    </source>
</evidence>
<dbReference type="InterPro" id="IPR013915">
    <property type="entry name" value="Prp19_cc"/>
</dbReference>
<keyword evidence="11 16" id="KW-0833">Ubl conjugation pathway</keyword>
<feature type="repeat" description="WD" evidence="15">
    <location>
        <begin position="400"/>
        <end position="441"/>
    </location>
</feature>
<dbReference type="GO" id="GO:0071006">
    <property type="term" value="C:U2-type catalytic step 1 spliceosome"/>
    <property type="evidence" value="ECO:0007669"/>
    <property type="project" value="TreeGrafter"/>
</dbReference>
<dbReference type="InterPro" id="IPR055340">
    <property type="entry name" value="RING-Ubox_PRP19"/>
</dbReference>
<comment type="similarity">
    <text evidence="3 16">Belongs to the WD repeat PRP19 family.</text>
</comment>
<dbReference type="PANTHER" id="PTHR43995">
    <property type="entry name" value="PRE-MRNA-PROCESSING FACTOR 19"/>
    <property type="match status" value="1"/>
</dbReference>
<comment type="subunit">
    <text evidence="16">Homotetramer.</text>
</comment>
<dbReference type="Proteomes" id="UP000663860">
    <property type="component" value="Unassembled WGS sequence"/>
</dbReference>
<evidence type="ECO:0000313" key="18">
    <source>
        <dbReference type="EMBL" id="CAF1079048.1"/>
    </source>
</evidence>
<evidence type="ECO:0000256" key="6">
    <source>
        <dbReference type="ARBA" id="ARBA00022664"/>
    </source>
</evidence>
<dbReference type="SUPFAM" id="SSF50978">
    <property type="entry name" value="WD40 repeat-like"/>
    <property type="match status" value="1"/>
</dbReference>
<keyword evidence="13 16" id="KW-0234">DNA repair</keyword>
<dbReference type="PROSITE" id="PS50294">
    <property type="entry name" value="WD_REPEATS_REGION"/>
    <property type="match status" value="3"/>
</dbReference>
<evidence type="ECO:0000256" key="3">
    <source>
        <dbReference type="ARBA" id="ARBA00006388"/>
    </source>
</evidence>
<evidence type="ECO:0000256" key="5">
    <source>
        <dbReference type="ARBA" id="ARBA00022574"/>
    </source>
</evidence>
<evidence type="ECO:0000256" key="15">
    <source>
        <dbReference type="PROSITE-ProRule" id="PRU00221"/>
    </source>
</evidence>
<sequence>MYRSYGLAISLIVYLSQAPNLDTLCGYNKSLELVRLRVITGLNRNDSLIMSLICSLSNEVPEQPVLSPVSGCIYEKRLIIKYLHESSTDPITGQPLTEDQLIDVKVTPLGKPKPPSATSIPAILKMLQDEWDATMLHSFTLRQQLQTARQELSHVMYQHDAACRVIARLNKEVTAAREALATLKPQAGIAQTASMYPNEQISHHATAGISGDNNQLSTAEGMTDEIIQKLQDKASVLTQLRKQRGKRVPEGLTSIDEMRNFRCSATHTALHSASNPGILAVDISPKNPSIILTGGNDKQAVVFNKDSEQVVATLKGHQKKVTHVIHHFQEDIAITGSADSSIRVWHVPSAQCLKVLKAHDTPITGLSLHPTGDYVLSSASDTYWALSDLHTGKLITKIQDTTSQRGLTCAQFHPDGIIFGVGTQESVIKIWDLKECNNVADFPGHSGSINAIAFSENGYYLATAAEGASIKLWDLRKLKNFKTITLDDRYEVRDLVFDQSGMYLGVAGTDVRVYQAKQWDLLKVFNDHTALATGIRFGSNANYLASSSMDRSLKLYQQLSSE</sequence>
<dbReference type="SMART" id="SM00320">
    <property type="entry name" value="WD40"/>
    <property type="match status" value="7"/>
</dbReference>
<evidence type="ECO:0000256" key="14">
    <source>
        <dbReference type="ARBA" id="ARBA00023242"/>
    </source>
</evidence>
<name>A0A814MG34_9BILA</name>
<feature type="repeat" description="WD" evidence="15">
    <location>
        <begin position="442"/>
        <end position="483"/>
    </location>
</feature>
<dbReference type="GO" id="GO:0005737">
    <property type="term" value="C:cytoplasm"/>
    <property type="evidence" value="ECO:0007669"/>
    <property type="project" value="TreeGrafter"/>
</dbReference>
<keyword evidence="6 16" id="KW-0507">mRNA processing</keyword>
<dbReference type="InterPro" id="IPR001680">
    <property type="entry name" value="WD40_rpt"/>
</dbReference>
<evidence type="ECO:0000256" key="9">
    <source>
        <dbReference type="ARBA" id="ARBA00022737"/>
    </source>
</evidence>
<comment type="function">
    <text evidence="16">Ubiquitin-protein ligase which is mainly involved pre-mRNA splicing and DNA repair. Required for pre-mRNA splicing as component of the spliceosome.</text>
</comment>
<dbReference type="InterPro" id="IPR015943">
    <property type="entry name" value="WD40/YVTN_repeat-like_dom_sf"/>
</dbReference>
<evidence type="ECO:0000256" key="2">
    <source>
        <dbReference type="ARBA" id="ARBA00004906"/>
    </source>
</evidence>
<organism evidence="18 19">
    <name type="scientific">Adineta steineri</name>
    <dbReference type="NCBI Taxonomy" id="433720"/>
    <lineage>
        <taxon>Eukaryota</taxon>
        <taxon>Metazoa</taxon>
        <taxon>Spiralia</taxon>
        <taxon>Gnathifera</taxon>
        <taxon>Rotifera</taxon>
        <taxon>Eurotatoria</taxon>
        <taxon>Bdelloidea</taxon>
        <taxon>Adinetida</taxon>
        <taxon>Adinetidae</taxon>
        <taxon>Adineta</taxon>
    </lineage>
</organism>
<dbReference type="FunFam" id="3.30.40.10:FF:000027">
    <property type="entry name" value="Pre-mRNA-processing factor 19, putative"/>
    <property type="match status" value="1"/>
</dbReference>
<keyword evidence="10 16" id="KW-0227">DNA damage</keyword>
<dbReference type="InterPro" id="IPR013083">
    <property type="entry name" value="Znf_RING/FYVE/PHD"/>
</dbReference>
<dbReference type="SUPFAM" id="SSF57850">
    <property type="entry name" value="RING/U-box"/>
    <property type="match status" value="1"/>
</dbReference>
<feature type="domain" description="U-box" evidence="17">
    <location>
        <begin position="47"/>
        <end position="122"/>
    </location>
</feature>
<evidence type="ECO:0000256" key="8">
    <source>
        <dbReference type="ARBA" id="ARBA00022728"/>
    </source>
</evidence>
<dbReference type="GO" id="GO:0070534">
    <property type="term" value="P:protein K63-linked ubiquitination"/>
    <property type="evidence" value="ECO:0007669"/>
    <property type="project" value="UniProtKB-UniRule"/>
</dbReference>
<evidence type="ECO:0000256" key="10">
    <source>
        <dbReference type="ARBA" id="ARBA00022763"/>
    </source>
</evidence>
<keyword evidence="14 16" id="KW-0539">Nucleus</keyword>
<protein>
    <recommendedName>
        <fullName evidence="4 16">Pre-mRNA-processing factor 19</fullName>
        <ecNumber evidence="16">2.3.2.27</ecNumber>
    </recommendedName>
</protein>
<comment type="pathway">
    <text evidence="2 16">Protein modification; protein ubiquitination.</text>
</comment>
<dbReference type="SMART" id="SM00504">
    <property type="entry name" value="Ubox"/>
    <property type="match status" value="1"/>
</dbReference>
<evidence type="ECO:0000256" key="12">
    <source>
        <dbReference type="ARBA" id="ARBA00023187"/>
    </source>
</evidence>
<dbReference type="CDD" id="cd00200">
    <property type="entry name" value="WD40"/>
    <property type="match status" value="1"/>
</dbReference>
<dbReference type="EC" id="2.3.2.27" evidence="16"/>
<dbReference type="PROSITE" id="PS50082">
    <property type="entry name" value="WD_REPEATS_2"/>
    <property type="match status" value="5"/>
</dbReference>
<dbReference type="InterPro" id="IPR036322">
    <property type="entry name" value="WD40_repeat_dom_sf"/>
</dbReference>
<dbReference type="Pfam" id="PF04564">
    <property type="entry name" value="U-box"/>
    <property type="match status" value="1"/>
</dbReference>
<comment type="subcellular location">
    <subcellularLocation>
        <location evidence="1 16">Nucleus</location>
    </subcellularLocation>
</comment>
<dbReference type="GO" id="GO:0061630">
    <property type="term" value="F:ubiquitin protein ligase activity"/>
    <property type="evidence" value="ECO:0007669"/>
    <property type="project" value="UniProtKB-UniRule"/>
</dbReference>
<dbReference type="UniPathway" id="UPA00143"/>
<reference evidence="18" key="1">
    <citation type="submission" date="2021-02" db="EMBL/GenBank/DDBJ databases">
        <authorList>
            <person name="Nowell W R."/>
        </authorList>
    </citation>
    <scope>NUCLEOTIDE SEQUENCE</scope>
</reference>
<evidence type="ECO:0000313" key="19">
    <source>
        <dbReference type="Proteomes" id="UP000663860"/>
    </source>
</evidence>
<dbReference type="PANTHER" id="PTHR43995:SF1">
    <property type="entry name" value="PRE-MRNA-PROCESSING FACTOR 19"/>
    <property type="match status" value="1"/>
</dbReference>
<feature type="repeat" description="WD" evidence="15">
    <location>
        <begin position="525"/>
        <end position="562"/>
    </location>
</feature>
<gene>
    <name evidence="18" type="ORF">IZO911_LOCUS21855</name>
</gene>
<comment type="catalytic activity">
    <reaction evidence="16">
        <text>S-ubiquitinyl-[E2 ubiquitin-conjugating enzyme]-L-cysteine + [acceptor protein]-L-lysine = [E2 ubiquitin-conjugating enzyme]-L-cysteine + N(6)-ubiquitinyl-[acceptor protein]-L-lysine.</text>
        <dbReference type="EC" id="2.3.2.27"/>
    </reaction>
</comment>
<keyword evidence="12 16" id="KW-0508">mRNA splicing</keyword>
<comment type="caution">
    <text evidence="18">The sequence shown here is derived from an EMBL/GenBank/DDBJ whole genome shotgun (WGS) entry which is preliminary data.</text>
</comment>
<evidence type="ECO:0000256" key="16">
    <source>
        <dbReference type="RuleBase" id="RU367101"/>
    </source>
</evidence>